<dbReference type="OrthoDB" id="4136894at2759"/>
<evidence type="ECO:0000256" key="6">
    <source>
        <dbReference type="ARBA" id="ARBA00035180"/>
    </source>
</evidence>
<dbReference type="STRING" id="61395.A0A1Y1W6V7"/>
<sequence length="99" mass="10976">MLKQITSVRVAFCPFSKHATSSKVFLNRVFSKENSIANPTCKIDVVTTNYAKDPATVDVVFKDGKKVQINAGELTGDDIISHVQKYSKKLSQKEDLQGQ</sequence>
<evidence type="ECO:0000256" key="5">
    <source>
        <dbReference type="ARBA" id="ARBA00023274"/>
    </source>
</evidence>
<protein>
    <recommendedName>
        <fullName evidence="6">Large ribosomal subunit protein mL53</fullName>
    </recommendedName>
</protein>
<dbReference type="Proteomes" id="UP000193922">
    <property type="component" value="Unassembled WGS sequence"/>
</dbReference>
<name>A0A1Y1W6V7_9FUNG</name>
<keyword evidence="8" id="KW-1185">Reference proteome</keyword>
<dbReference type="GO" id="GO:0005762">
    <property type="term" value="C:mitochondrial large ribosomal subunit"/>
    <property type="evidence" value="ECO:0007669"/>
    <property type="project" value="TreeGrafter"/>
</dbReference>
<comment type="subcellular location">
    <subcellularLocation>
        <location evidence="1">Mitochondrion</location>
    </subcellularLocation>
</comment>
<dbReference type="PANTHER" id="PTHR28236:SF1">
    <property type="entry name" value="LARGE RIBOSOMAL SUBUNIT PROTEIN ML53"/>
    <property type="match status" value="1"/>
</dbReference>
<dbReference type="InterPro" id="IPR042776">
    <property type="entry name" value="Ribosomal_mL53_fung"/>
</dbReference>
<evidence type="ECO:0000256" key="3">
    <source>
        <dbReference type="ARBA" id="ARBA00022980"/>
    </source>
</evidence>
<keyword evidence="3" id="KW-0689">Ribosomal protein</keyword>
<dbReference type="Gene3D" id="3.40.30.10">
    <property type="entry name" value="Glutaredoxin"/>
    <property type="match status" value="1"/>
</dbReference>
<evidence type="ECO:0000256" key="2">
    <source>
        <dbReference type="ARBA" id="ARBA00005557"/>
    </source>
</evidence>
<dbReference type="RefSeq" id="XP_040742993.1">
    <property type="nucleotide sequence ID" value="XM_040891387.1"/>
</dbReference>
<keyword evidence="4" id="KW-0496">Mitochondrion</keyword>
<dbReference type="EMBL" id="MCFD01000008">
    <property type="protein sequence ID" value="ORX69261.1"/>
    <property type="molecule type" value="Genomic_DNA"/>
</dbReference>
<reference evidence="7 8" key="1">
    <citation type="submission" date="2016-07" db="EMBL/GenBank/DDBJ databases">
        <title>Pervasive Adenine N6-methylation of Active Genes in Fungi.</title>
        <authorList>
            <consortium name="DOE Joint Genome Institute"/>
            <person name="Mondo S.J."/>
            <person name="Dannebaum R.O."/>
            <person name="Kuo R.C."/>
            <person name="Labutti K."/>
            <person name="Haridas S."/>
            <person name="Kuo A."/>
            <person name="Salamov A."/>
            <person name="Ahrendt S.R."/>
            <person name="Lipzen A."/>
            <person name="Sullivan W."/>
            <person name="Andreopoulos W.B."/>
            <person name="Clum A."/>
            <person name="Lindquist E."/>
            <person name="Daum C."/>
            <person name="Ramamoorthy G.K."/>
            <person name="Gryganskyi A."/>
            <person name="Culley D."/>
            <person name="Magnuson J.K."/>
            <person name="James T.Y."/>
            <person name="O'Malley M.A."/>
            <person name="Stajich J.E."/>
            <person name="Spatafora J.W."/>
            <person name="Visel A."/>
            <person name="Grigoriev I.V."/>
        </authorList>
    </citation>
    <scope>NUCLEOTIDE SEQUENCE [LARGE SCALE GENOMIC DNA]</scope>
    <source>
        <strain evidence="7 8">ATCC 12442</strain>
    </source>
</reference>
<gene>
    <name evidence="7" type="ORF">DL89DRAFT_323362</name>
</gene>
<comment type="caution">
    <text evidence="7">The sequence shown here is derived from an EMBL/GenBank/DDBJ whole genome shotgun (WGS) entry which is preliminary data.</text>
</comment>
<dbReference type="AlphaFoldDB" id="A0A1Y1W6V7"/>
<dbReference type="PANTHER" id="PTHR28236">
    <property type="entry name" value="54S RIBOSOMAL PROTEIN L44, MITOCHONDRIAL"/>
    <property type="match status" value="1"/>
</dbReference>
<evidence type="ECO:0000313" key="8">
    <source>
        <dbReference type="Proteomes" id="UP000193922"/>
    </source>
</evidence>
<proteinExistence type="inferred from homology"/>
<dbReference type="InterPro" id="IPR019716">
    <property type="entry name" value="Ribosomal_mL53"/>
</dbReference>
<evidence type="ECO:0000256" key="4">
    <source>
        <dbReference type="ARBA" id="ARBA00023128"/>
    </source>
</evidence>
<dbReference type="Pfam" id="PF10780">
    <property type="entry name" value="MRP_L53"/>
    <property type="match status" value="1"/>
</dbReference>
<accession>A0A1Y1W6V7</accession>
<comment type="similarity">
    <text evidence="2">Belongs to the mitochondrion-specific ribosomal protein mL53 family.</text>
</comment>
<keyword evidence="5" id="KW-0687">Ribonucleoprotein</keyword>
<dbReference type="GeneID" id="63808035"/>
<organism evidence="7 8">
    <name type="scientific">Linderina pennispora</name>
    <dbReference type="NCBI Taxonomy" id="61395"/>
    <lineage>
        <taxon>Eukaryota</taxon>
        <taxon>Fungi</taxon>
        <taxon>Fungi incertae sedis</taxon>
        <taxon>Zoopagomycota</taxon>
        <taxon>Kickxellomycotina</taxon>
        <taxon>Kickxellomycetes</taxon>
        <taxon>Kickxellales</taxon>
        <taxon>Kickxellaceae</taxon>
        <taxon>Linderina</taxon>
    </lineage>
</organism>
<evidence type="ECO:0000313" key="7">
    <source>
        <dbReference type="EMBL" id="ORX69261.1"/>
    </source>
</evidence>
<dbReference type="GO" id="GO:0003735">
    <property type="term" value="F:structural constituent of ribosome"/>
    <property type="evidence" value="ECO:0007669"/>
    <property type="project" value="TreeGrafter"/>
</dbReference>
<evidence type="ECO:0000256" key="1">
    <source>
        <dbReference type="ARBA" id="ARBA00004173"/>
    </source>
</evidence>